<evidence type="ECO:0000259" key="1">
    <source>
        <dbReference type="PROSITE" id="PS50043"/>
    </source>
</evidence>
<dbReference type="InterPro" id="IPR000792">
    <property type="entry name" value="Tscrpt_reg_LuxR_C"/>
</dbReference>
<proteinExistence type="predicted"/>
<dbReference type="HOGENOM" id="CLU_1353759_0_0_5"/>
<dbReference type="InterPro" id="IPR016032">
    <property type="entry name" value="Sig_transdc_resp-reg_C-effctor"/>
</dbReference>
<dbReference type="BioCyc" id="RPAL316057:RPD_RS11900-MONOMER"/>
<dbReference type="Proteomes" id="UP000001818">
    <property type="component" value="Chromosome"/>
</dbReference>
<dbReference type="STRING" id="316057.RPD_2373"/>
<dbReference type="PROSITE" id="PS50043">
    <property type="entry name" value="HTH_LUXR_2"/>
    <property type="match status" value="1"/>
</dbReference>
<evidence type="ECO:0000313" key="3">
    <source>
        <dbReference type="Proteomes" id="UP000001818"/>
    </source>
</evidence>
<accession>Q137Y4</accession>
<sequence length="202" mass="21547">MAGALDSLSIHTIVLDGSGRCSQVSPYAETLLADSTVLTIRQNRLRRSQSSRAVADCRCAGGPIEIDHDLQPCIDCVTRSASARDLGSSACSISVSGDRGLVLHLRLSSIPSNADETSFAAAAILVIESQTLTNSAELLPEVAVLLTAAEREVATELLSGRRPAEIALRRSVSIGTIRSQIKRIYAKLEVSGFVEFIARARR</sequence>
<dbReference type="InterPro" id="IPR036388">
    <property type="entry name" value="WH-like_DNA-bd_sf"/>
</dbReference>
<dbReference type="GO" id="GO:0003677">
    <property type="term" value="F:DNA binding"/>
    <property type="evidence" value="ECO:0007669"/>
    <property type="project" value="InterPro"/>
</dbReference>
<reference evidence="2 3" key="1">
    <citation type="submission" date="2006-03" db="EMBL/GenBank/DDBJ databases">
        <title>Complete sequence of Rhodopseudomonas palustris BisB5.</title>
        <authorList>
            <consortium name="US DOE Joint Genome Institute"/>
            <person name="Copeland A."/>
            <person name="Lucas S."/>
            <person name="Lapidus A."/>
            <person name="Barry K."/>
            <person name="Detter J.C."/>
            <person name="Glavina del Rio T."/>
            <person name="Hammon N."/>
            <person name="Israni S."/>
            <person name="Dalin E."/>
            <person name="Tice H."/>
            <person name="Pitluck S."/>
            <person name="Chain P."/>
            <person name="Malfatti S."/>
            <person name="Shin M."/>
            <person name="Vergez L."/>
            <person name="Schmutz J."/>
            <person name="Larimer F."/>
            <person name="Land M."/>
            <person name="Hauser L."/>
            <person name="Pelletier D.A."/>
            <person name="Kyrpides N."/>
            <person name="Lykidis A."/>
            <person name="Oda Y."/>
            <person name="Harwood C.S."/>
            <person name="Richardson P."/>
        </authorList>
    </citation>
    <scope>NUCLEOTIDE SEQUENCE [LARGE SCALE GENOMIC DNA]</scope>
    <source>
        <strain evidence="2 3">BisB5</strain>
    </source>
</reference>
<protein>
    <submittedName>
        <fullName evidence="2">Regulatory protein, LuxR</fullName>
    </submittedName>
</protein>
<dbReference type="SUPFAM" id="SSF46894">
    <property type="entry name" value="C-terminal effector domain of the bipartite response regulators"/>
    <property type="match status" value="1"/>
</dbReference>
<dbReference type="Gene3D" id="1.10.10.10">
    <property type="entry name" value="Winged helix-like DNA-binding domain superfamily/Winged helix DNA-binding domain"/>
    <property type="match status" value="1"/>
</dbReference>
<dbReference type="PRINTS" id="PR00038">
    <property type="entry name" value="HTHLUXR"/>
</dbReference>
<dbReference type="GO" id="GO:0006355">
    <property type="term" value="P:regulation of DNA-templated transcription"/>
    <property type="evidence" value="ECO:0007669"/>
    <property type="project" value="InterPro"/>
</dbReference>
<dbReference type="KEGG" id="rpd:RPD_2373"/>
<dbReference type="AlphaFoldDB" id="Q137Y4"/>
<dbReference type="Pfam" id="PF00196">
    <property type="entry name" value="GerE"/>
    <property type="match status" value="1"/>
</dbReference>
<feature type="domain" description="HTH luxR-type" evidence="1">
    <location>
        <begin position="139"/>
        <end position="202"/>
    </location>
</feature>
<name>Q137Y4_RHOPS</name>
<evidence type="ECO:0000313" key="2">
    <source>
        <dbReference type="EMBL" id="ABE39605.1"/>
    </source>
</evidence>
<dbReference type="SMART" id="SM00421">
    <property type="entry name" value="HTH_LUXR"/>
    <property type="match status" value="1"/>
</dbReference>
<dbReference type="eggNOG" id="COG2771">
    <property type="taxonomic scope" value="Bacteria"/>
</dbReference>
<organism evidence="2 3">
    <name type="scientific">Rhodopseudomonas palustris (strain BisB5)</name>
    <dbReference type="NCBI Taxonomy" id="316057"/>
    <lineage>
        <taxon>Bacteria</taxon>
        <taxon>Pseudomonadati</taxon>
        <taxon>Pseudomonadota</taxon>
        <taxon>Alphaproteobacteria</taxon>
        <taxon>Hyphomicrobiales</taxon>
        <taxon>Nitrobacteraceae</taxon>
        <taxon>Rhodopseudomonas</taxon>
    </lineage>
</organism>
<gene>
    <name evidence="2" type="ordered locus">RPD_2373</name>
</gene>
<dbReference type="EMBL" id="CP000283">
    <property type="protein sequence ID" value="ABE39605.1"/>
    <property type="molecule type" value="Genomic_DNA"/>
</dbReference>